<evidence type="ECO:0000256" key="1">
    <source>
        <dbReference type="SAM" id="Phobius"/>
    </source>
</evidence>
<accession>A0A5J4ZJU7</accession>
<protein>
    <submittedName>
        <fullName evidence="2">Uncharacterized protein</fullName>
    </submittedName>
</protein>
<reference evidence="2 3" key="1">
    <citation type="submission" date="2019-09" db="EMBL/GenBank/DDBJ databases">
        <title>A chromosome-level genome assembly of the Chinese tupelo Nyssa sinensis.</title>
        <authorList>
            <person name="Yang X."/>
            <person name="Kang M."/>
            <person name="Yang Y."/>
            <person name="Xiong H."/>
            <person name="Wang M."/>
            <person name="Zhang Z."/>
            <person name="Wang Z."/>
            <person name="Wu H."/>
            <person name="Ma T."/>
            <person name="Liu J."/>
            <person name="Xi Z."/>
        </authorList>
    </citation>
    <scope>NUCLEOTIDE SEQUENCE [LARGE SCALE GENOMIC DNA]</scope>
    <source>
        <strain evidence="2">J267</strain>
        <tissue evidence="2">Leaf</tissue>
    </source>
</reference>
<proteinExistence type="predicted"/>
<keyword evidence="1" id="KW-0472">Membrane</keyword>
<organism evidence="2 3">
    <name type="scientific">Nyssa sinensis</name>
    <dbReference type="NCBI Taxonomy" id="561372"/>
    <lineage>
        <taxon>Eukaryota</taxon>
        <taxon>Viridiplantae</taxon>
        <taxon>Streptophyta</taxon>
        <taxon>Embryophyta</taxon>
        <taxon>Tracheophyta</taxon>
        <taxon>Spermatophyta</taxon>
        <taxon>Magnoliopsida</taxon>
        <taxon>eudicotyledons</taxon>
        <taxon>Gunneridae</taxon>
        <taxon>Pentapetalae</taxon>
        <taxon>asterids</taxon>
        <taxon>Cornales</taxon>
        <taxon>Nyssaceae</taxon>
        <taxon>Nyssa</taxon>
    </lineage>
</organism>
<dbReference type="EMBL" id="CM018051">
    <property type="protein sequence ID" value="KAA8517537.1"/>
    <property type="molecule type" value="Genomic_DNA"/>
</dbReference>
<sequence length="226" mass="26042">MGAESDKQQPWKIRIHAKSKYFNFKFKANNIVPTWKFIPFSVNLNLRHSLLKVKSEPQVPFPRKRNSFRILPKFQPRPTKNKAIPTSNYEHPKANFPVNYSRHFGYEEPICISSIVAGFLALLFQSISQKEQKGITILYSLIILLYLALIFKKFLTKRTRIILAILFIVIVSCTVGIYPSNISKFREGYISNCLWQAWNFAASFGQVVLSSFSQDMGAHRGDNYLG</sequence>
<dbReference type="Proteomes" id="UP000325577">
    <property type="component" value="Linkage Group LG8"/>
</dbReference>
<evidence type="ECO:0000313" key="3">
    <source>
        <dbReference type="Proteomes" id="UP000325577"/>
    </source>
</evidence>
<evidence type="ECO:0000313" key="2">
    <source>
        <dbReference type="EMBL" id="KAA8517537.1"/>
    </source>
</evidence>
<feature type="transmembrane region" description="Helical" evidence="1">
    <location>
        <begin position="136"/>
        <end position="155"/>
    </location>
</feature>
<name>A0A5J4ZJU7_9ASTE</name>
<keyword evidence="3" id="KW-1185">Reference proteome</keyword>
<keyword evidence="1" id="KW-0812">Transmembrane</keyword>
<dbReference type="OrthoDB" id="1692153at2759"/>
<keyword evidence="1" id="KW-1133">Transmembrane helix</keyword>
<gene>
    <name evidence="2" type="ORF">F0562_017833</name>
</gene>
<feature type="transmembrane region" description="Helical" evidence="1">
    <location>
        <begin position="161"/>
        <end position="178"/>
    </location>
</feature>
<dbReference type="AlphaFoldDB" id="A0A5J4ZJU7"/>